<feature type="region of interest" description="Disordered" evidence="1">
    <location>
        <begin position="815"/>
        <end position="836"/>
    </location>
</feature>
<reference evidence="2 3" key="1">
    <citation type="journal article" date="2023" name="Proc. Natl. Acad. Sci. U.S.A.">
        <title>A global phylogenomic analysis of the shiitake genus Lentinula.</title>
        <authorList>
            <person name="Sierra-Patev S."/>
            <person name="Min B."/>
            <person name="Naranjo-Ortiz M."/>
            <person name="Looney B."/>
            <person name="Konkel Z."/>
            <person name="Slot J.C."/>
            <person name="Sakamoto Y."/>
            <person name="Steenwyk J.L."/>
            <person name="Rokas A."/>
            <person name="Carro J."/>
            <person name="Camarero S."/>
            <person name="Ferreira P."/>
            <person name="Molpeceres G."/>
            <person name="Ruiz-Duenas F.J."/>
            <person name="Serrano A."/>
            <person name="Henrissat B."/>
            <person name="Drula E."/>
            <person name="Hughes K.W."/>
            <person name="Mata J.L."/>
            <person name="Ishikawa N.K."/>
            <person name="Vargas-Isla R."/>
            <person name="Ushijima S."/>
            <person name="Smith C.A."/>
            <person name="Donoghue J."/>
            <person name="Ahrendt S."/>
            <person name="Andreopoulos W."/>
            <person name="He G."/>
            <person name="LaButti K."/>
            <person name="Lipzen A."/>
            <person name="Ng V."/>
            <person name="Riley R."/>
            <person name="Sandor L."/>
            <person name="Barry K."/>
            <person name="Martinez A.T."/>
            <person name="Xiao Y."/>
            <person name="Gibbons J.G."/>
            <person name="Terashima K."/>
            <person name="Grigoriev I.V."/>
            <person name="Hibbett D."/>
        </authorList>
    </citation>
    <scope>NUCLEOTIDE SEQUENCE [LARGE SCALE GENOMIC DNA]</scope>
    <source>
        <strain evidence="2 3">TFB7810</strain>
    </source>
</reference>
<proteinExistence type="predicted"/>
<name>A0A9W8P1J5_9AGAR</name>
<dbReference type="InterPro" id="IPR012337">
    <property type="entry name" value="RNaseH-like_sf"/>
</dbReference>
<gene>
    <name evidence="2" type="ORF">DFH05DRAFT_1614161</name>
</gene>
<evidence type="ECO:0000256" key="1">
    <source>
        <dbReference type="SAM" id="MobiDB-lite"/>
    </source>
</evidence>
<protein>
    <recommendedName>
        <fullName evidence="4">DUF659 domain-containing protein</fullName>
    </recommendedName>
</protein>
<dbReference type="EMBL" id="JANVFU010000006">
    <property type="protein sequence ID" value="KAJ3745121.1"/>
    <property type="molecule type" value="Genomic_DNA"/>
</dbReference>
<feature type="region of interest" description="Disordered" evidence="1">
    <location>
        <begin position="73"/>
        <end position="105"/>
    </location>
</feature>
<comment type="caution">
    <text evidence="2">The sequence shown here is derived from an EMBL/GenBank/DDBJ whole genome shotgun (WGS) entry which is preliminary data.</text>
</comment>
<feature type="compositionally biased region" description="Acidic residues" evidence="1">
    <location>
        <begin position="817"/>
        <end position="826"/>
    </location>
</feature>
<evidence type="ECO:0000313" key="3">
    <source>
        <dbReference type="Proteomes" id="UP001142393"/>
    </source>
</evidence>
<accession>A0A9W8P1J5</accession>
<dbReference type="Proteomes" id="UP001142393">
    <property type="component" value="Unassembled WGS sequence"/>
</dbReference>
<keyword evidence="3" id="KW-1185">Reference proteome</keyword>
<feature type="compositionally biased region" description="Acidic residues" evidence="1">
    <location>
        <begin position="81"/>
        <end position="90"/>
    </location>
</feature>
<dbReference type="AlphaFoldDB" id="A0A9W8P1J5"/>
<organism evidence="2 3">
    <name type="scientific">Lentinula detonsa</name>
    <dbReference type="NCBI Taxonomy" id="2804962"/>
    <lineage>
        <taxon>Eukaryota</taxon>
        <taxon>Fungi</taxon>
        <taxon>Dikarya</taxon>
        <taxon>Basidiomycota</taxon>
        <taxon>Agaricomycotina</taxon>
        <taxon>Agaricomycetes</taxon>
        <taxon>Agaricomycetidae</taxon>
        <taxon>Agaricales</taxon>
        <taxon>Marasmiineae</taxon>
        <taxon>Omphalotaceae</taxon>
        <taxon>Lentinula</taxon>
    </lineage>
</organism>
<sequence>MFLNEDLKDMTSEPWFFGIIEAQADATPANGKFWVLSKPKSMAAHLRKCKHSSVVEKKAAKVYFDLQVAAGKRKERGGGDDSGDEGDTESGSDAQVSRPKKKKSTLAVMNAMKQSELKLPKGLDIPIADVDAVQRQLLRATISANLPFRWIEDPEIIRFLVILRTKIVDVLPARKVLSGRLLDEEYQRVDTSINLLLKGKDVLLSTDSWKSISKDAVTAVHLSGRFADGQTMKLTEVCRTNANKKDGESMCAAFVDMINRAEKRRGCTCRGFLCDNDGGSRRGRKLLAILRPWLLTFACGAHQGQLSLADYYKENTEAMELMEELIDFVNWVNSHDKVREIIDGVQKELTGKVLVYLVANLTRWTTHHTASARVDELKEPIRAAVYNKRTQLIAAQVGAATGRAAAELREAAEHQLDTVEPNSWWQKLDQMLDDTRHICYTINISQSDTVRLDQFLLAFAGMYRHFASHSKPNVRTGMKKRLEKHWRDMDQTPFVVCLILNPFEGVERFGDKAEITNLGLNTLVRNLYIRIHSRPQSEEPLSEEEQASFEEKVEQQASEASVAFLHFMSRTGPFTDWDNERNRTFYIKAHGEVPIAFWESYVKVAKVQELALFAILLLEIVVNQAGLEQTFSDFLIKKNKLRNRLGLTKMAKMTIVHNDIQITQLKEGTREKRAGRQNHSQEDLAELIQVPHYAAAVEGATGEIEDKDEDDGKPCSVLVNSSAAWRRVLAAWRESEQDFEGKNTSEEDLEQGDIVSHMLVSQPRAGRGRRHQIGGLLPATLEKLFGGNVQRPVAVPQQRRQALDPEARRMELLAAEFSDEAPDDGALEGSGDDYGP</sequence>
<evidence type="ECO:0008006" key="4">
    <source>
        <dbReference type="Google" id="ProtNLM"/>
    </source>
</evidence>
<evidence type="ECO:0000313" key="2">
    <source>
        <dbReference type="EMBL" id="KAJ3745121.1"/>
    </source>
</evidence>
<dbReference type="SUPFAM" id="SSF53098">
    <property type="entry name" value="Ribonuclease H-like"/>
    <property type="match status" value="1"/>
</dbReference>